<evidence type="ECO:0000256" key="3">
    <source>
        <dbReference type="ARBA" id="ARBA00022692"/>
    </source>
</evidence>
<evidence type="ECO:0000256" key="1">
    <source>
        <dbReference type="ARBA" id="ARBA00004236"/>
    </source>
</evidence>
<evidence type="ECO:0000256" key="5">
    <source>
        <dbReference type="ARBA" id="ARBA00022989"/>
    </source>
</evidence>
<evidence type="ECO:0000313" key="11">
    <source>
        <dbReference type="Proteomes" id="UP000318103"/>
    </source>
</evidence>
<dbReference type="AlphaFoldDB" id="A0A542UDM3"/>
<dbReference type="EMBL" id="VFNX01000001">
    <property type="protein sequence ID" value="TQK97161.1"/>
    <property type="molecule type" value="Genomic_DNA"/>
</dbReference>
<evidence type="ECO:0000256" key="7">
    <source>
        <dbReference type="ARBA" id="ARBA00023136"/>
    </source>
</evidence>
<keyword evidence="2" id="KW-1003">Cell membrane</keyword>
<evidence type="ECO:0000313" key="10">
    <source>
        <dbReference type="EMBL" id="TQK97161.1"/>
    </source>
</evidence>
<keyword evidence="6" id="KW-0051">Antiviral defense</keyword>
<evidence type="ECO:0000256" key="8">
    <source>
        <dbReference type="SAM" id="Phobius"/>
    </source>
</evidence>
<sequence length="181" mass="18866">MTATDPAPPGAPDAPDVPAAAARLCERLLAETRSEIAHADNKASVLVAALGMTAGVFSGLVAGRKWTPSALSAAGTAVWWAGALSLLLSLFALLLAVLPRYQLGTWTPGEPLSYFGDIQQAVRQGRLDTALADTEQHPMAGLARALTENSRIAARKHQWIRTGLCAFCAGTVLLPASLLIG</sequence>
<protein>
    <recommendedName>
        <fullName evidence="9">Pycsar effector protein domain-containing protein</fullName>
    </recommendedName>
</protein>
<evidence type="ECO:0000256" key="4">
    <source>
        <dbReference type="ARBA" id="ARBA00022741"/>
    </source>
</evidence>
<feature type="domain" description="Pycsar effector protein" evidence="9">
    <location>
        <begin position="26"/>
        <end position="180"/>
    </location>
</feature>
<dbReference type="Pfam" id="PF18967">
    <property type="entry name" value="PycTM"/>
    <property type="match status" value="1"/>
</dbReference>
<gene>
    <name evidence="10" type="ORF">FB563_2118</name>
</gene>
<name>A0A542UDM3_9ACTN</name>
<comment type="caution">
    <text evidence="10">The sequence shown here is derived from an EMBL/GenBank/DDBJ whole genome shotgun (WGS) entry which is preliminary data.</text>
</comment>
<feature type="transmembrane region" description="Helical" evidence="8">
    <location>
        <begin position="159"/>
        <end position="180"/>
    </location>
</feature>
<accession>A0A542UDM3</accession>
<dbReference type="GO" id="GO:0000166">
    <property type="term" value="F:nucleotide binding"/>
    <property type="evidence" value="ECO:0007669"/>
    <property type="project" value="UniProtKB-KW"/>
</dbReference>
<proteinExistence type="predicted"/>
<keyword evidence="11" id="KW-1185">Reference proteome</keyword>
<dbReference type="RefSeq" id="WP_425281729.1">
    <property type="nucleotide sequence ID" value="NZ_JBPJFI010000001.1"/>
</dbReference>
<organism evidence="10 11">
    <name type="scientific">Streptomyces puniciscabiei</name>
    <dbReference type="NCBI Taxonomy" id="164348"/>
    <lineage>
        <taxon>Bacteria</taxon>
        <taxon>Bacillati</taxon>
        <taxon>Actinomycetota</taxon>
        <taxon>Actinomycetes</taxon>
        <taxon>Kitasatosporales</taxon>
        <taxon>Streptomycetaceae</taxon>
        <taxon>Streptomyces</taxon>
    </lineage>
</organism>
<evidence type="ECO:0000259" key="9">
    <source>
        <dbReference type="Pfam" id="PF18967"/>
    </source>
</evidence>
<dbReference type="InterPro" id="IPR043760">
    <property type="entry name" value="PycTM_dom"/>
</dbReference>
<evidence type="ECO:0000256" key="6">
    <source>
        <dbReference type="ARBA" id="ARBA00023118"/>
    </source>
</evidence>
<dbReference type="GO" id="GO:0005886">
    <property type="term" value="C:plasma membrane"/>
    <property type="evidence" value="ECO:0007669"/>
    <property type="project" value="UniProtKB-SubCell"/>
</dbReference>
<dbReference type="Proteomes" id="UP000318103">
    <property type="component" value="Unassembled WGS sequence"/>
</dbReference>
<keyword evidence="5 8" id="KW-1133">Transmembrane helix</keyword>
<evidence type="ECO:0000256" key="2">
    <source>
        <dbReference type="ARBA" id="ARBA00022475"/>
    </source>
</evidence>
<comment type="subcellular location">
    <subcellularLocation>
        <location evidence="1">Cell membrane</location>
    </subcellularLocation>
</comment>
<feature type="transmembrane region" description="Helical" evidence="8">
    <location>
        <begin position="43"/>
        <end position="62"/>
    </location>
</feature>
<dbReference type="GO" id="GO:0051607">
    <property type="term" value="P:defense response to virus"/>
    <property type="evidence" value="ECO:0007669"/>
    <property type="project" value="UniProtKB-KW"/>
</dbReference>
<feature type="transmembrane region" description="Helical" evidence="8">
    <location>
        <begin position="77"/>
        <end position="98"/>
    </location>
</feature>
<keyword evidence="4" id="KW-0547">Nucleotide-binding</keyword>
<keyword evidence="7 8" id="KW-0472">Membrane</keyword>
<reference evidence="10 11" key="1">
    <citation type="submission" date="2019-06" db="EMBL/GenBank/DDBJ databases">
        <title>Sequencing the genomes of 1000 actinobacteria strains.</title>
        <authorList>
            <person name="Klenk H.-P."/>
        </authorList>
    </citation>
    <scope>NUCLEOTIDE SEQUENCE [LARGE SCALE GENOMIC DNA]</scope>
    <source>
        <strain evidence="10 11">DSM 41929</strain>
    </source>
</reference>
<keyword evidence="3 8" id="KW-0812">Transmembrane</keyword>